<dbReference type="OrthoDB" id="408954at2759"/>
<dbReference type="PANTHER" id="PTHR11863">
    <property type="entry name" value="STEROL DESATURASE"/>
    <property type="match status" value="1"/>
</dbReference>
<dbReference type="GO" id="GO:0016020">
    <property type="term" value="C:membrane"/>
    <property type="evidence" value="ECO:0007669"/>
    <property type="project" value="UniProtKB-SubCell"/>
</dbReference>
<evidence type="ECO:0000256" key="5">
    <source>
        <dbReference type="SAM" id="MobiDB-lite"/>
    </source>
</evidence>
<keyword evidence="4 6" id="KW-0472">Membrane</keyword>
<reference evidence="8 9" key="1">
    <citation type="submission" date="2015-12" db="EMBL/GenBank/DDBJ databases">
        <title>The genome of Folsomia candida.</title>
        <authorList>
            <person name="Faddeeva A."/>
            <person name="Derks M.F."/>
            <person name="Anvar Y."/>
            <person name="Smit S."/>
            <person name="Van Straalen N."/>
            <person name="Roelofs D."/>
        </authorList>
    </citation>
    <scope>NUCLEOTIDE SEQUENCE [LARGE SCALE GENOMIC DNA]</scope>
    <source>
        <strain evidence="8 9">VU population</strain>
        <tissue evidence="8">Whole body</tissue>
    </source>
</reference>
<evidence type="ECO:0000256" key="1">
    <source>
        <dbReference type="ARBA" id="ARBA00004370"/>
    </source>
</evidence>
<evidence type="ECO:0000256" key="4">
    <source>
        <dbReference type="ARBA" id="ARBA00023136"/>
    </source>
</evidence>
<dbReference type="Proteomes" id="UP000198287">
    <property type="component" value="Unassembled WGS sequence"/>
</dbReference>
<dbReference type="AlphaFoldDB" id="A0A226EP73"/>
<dbReference type="EMBL" id="LNIX01000002">
    <property type="protein sequence ID" value="OXA59435.1"/>
    <property type="molecule type" value="Genomic_DNA"/>
</dbReference>
<comment type="caution">
    <text evidence="8">The sequence shown here is derived from an EMBL/GenBank/DDBJ whole genome shotgun (WGS) entry which is preliminary data.</text>
</comment>
<feature type="region of interest" description="Disordered" evidence="5">
    <location>
        <begin position="1"/>
        <end position="37"/>
    </location>
</feature>
<protein>
    <submittedName>
        <fullName evidence="8">C-5 sterol desaturase</fullName>
    </submittedName>
</protein>
<sequence length="435" mass="51204">MPPNNKKGPTGSKYQKPGGGSVNISEKSSRKTLQHSDENVKQESQILNLVSYLFFWSEKYDDNLQKVWNKLPTVVGSVVASIAVFIFGITARGEWMIFAVYLYKYIQTSGSPTYKEESEQLFESTTDWLNVRFEGYWTTWVWSTSISYLVYFGLGGFLHWYYYVRQRDRPEDWKCQPQKWLSPELERHEIMIGSLSLVFGSAISAAISTYVVNGGKAIWLYLNPSEYGYIWLVLQVPLVFIYQDYMTYWHHRIYHTPFLYKNFHKLHHTYKQPTAFSVTAIHPVEFVHMQCVLLSALFVVPVFWLNYAVMMGYVYYHGIIDHSGINFKRKWWQPWQPDCIFHDNHHQYFHVNFGFNIEYWDHLHGTYRKNDRIYREDIYYGQGKAMSEASIDEIKSEIEERKSENPLAYPENKYGYDLDVKVGGTTAGGKKRGKK</sequence>
<feature type="transmembrane region" description="Helical" evidence="6">
    <location>
        <begin position="71"/>
        <end position="91"/>
    </location>
</feature>
<dbReference type="GO" id="GO:0008610">
    <property type="term" value="P:lipid biosynthetic process"/>
    <property type="evidence" value="ECO:0007669"/>
    <property type="project" value="InterPro"/>
</dbReference>
<feature type="transmembrane region" description="Helical" evidence="6">
    <location>
        <begin position="291"/>
        <end position="316"/>
    </location>
</feature>
<dbReference type="InterPro" id="IPR050307">
    <property type="entry name" value="Sterol_Desaturase_Related"/>
</dbReference>
<dbReference type="STRING" id="158441.A0A226EP73"/>
<organism evidence="8 9">
    <name type="scientific">Folsomia candida</name>
    <name type="common">Springtail</name>
    <dbReference type="NCBI Taxonomy" id="158441"/>
    <lineage>
        <taxon>Eukaryota</taxon>
        <taxon>Metazoa</taxon>
        <taxon>Ecdysozoa</taxon>
        <taxon>Arthropoda</taxon>
        <taxon>Hexapoda</taxon>
        <taxon>Collembola</taxon>
        <taxon>Entomobryomorpha</taxon>
        <taxon>Isotomoidea</taxon>
        <taxon>Isotomidae</taxon>
        <taxon>Proisotominae</taxon>
        <taxon>Folsomia</taxon>
    </lineage>
</organism>
<evidence type="ECO:0000256" key="2">
    <source>
        <dbReference type="ARBA" id="ARBA00022692"/>
    </source>
</evidence>
<evidence type="ECO:0000256" key="6">
    <source>
        <dbReference type="SAM" id="Phobius"/>
    </source>
</evidence>
<evidence type="ECO:0000259" key="7">
    <source>
        <dbReference type="Pfam" id="PF04116"/>
    </source>
</evidence>
<evidence type="ECO:0000313" key="9">
    <source>
        <dbReference type="Proteomes" id="UP000198287"/>
    </source>
</evidence>
<feature type="transmembrane region" description="Helical" evidence="6">
    <location>
        <begin position="140"/>
        <end position="164"/>
    </location>
</feature>
<name>A0A226EP73_FOLCA</name>
<keyword evidence="9" id="KW-1185">Reference proteome</keyword>
<proteinExistence type="predicted"/>
<keyword evidence="2 6" id="KW-0812">Transmembrane</keyword>
<dbReference type="InterPro" id="IPR006694">
    <property type="entry name" value="Fatty_acid_hydroxylase"/>
</dbReference>
<evidence type="ECO:0000313" key="8">
    <source>
        <dbReference type="EMBL" id="OXA59435.1"/>
    </source>
</evidence>
<dbReference type="OMA" id="WISIRFR"/>
<feature type="transmembrane region" description="Helical" evidence="6">
    <location>
        <begin position="190"/>
        <end position="212"/>
    </location>
</feature>
<accession>A0A226EP73</accession>
<dbReference type="Pfam" id="PF04116">
    <property type="entry name" value="FA_hydroxylase"/>
    <property type="match status" value="1"/>
</dbReference>
<feature type="domain" description="Fatty acid hydroxylase" evidence="7">
    <location>
        <begin position="237"/>
        <end position="366"/>
    </location>
</feature>
<comment type="subcellular location">
    <subcellularLocation>
        <location evidence="1">Membrane</location>
    </subcellularLocation>
</comment>
<dbReference type="GO" id="GO:0016491">
    <property type="term" value="F:oxidoreductase activity"/>
    <property type="evidence" value="ECO:0007669"/>
    <property type="project" value="InterPro"/>
</dbReference>
<evidence type="ECO:0000256" key="3">
    <source>
        <dbReference type="ARBA" id="ARBA00022989"/>
    </source>
</evidence>
<gene>
    <name evidence="8" type="ORF">Fcan01_04426</name>
</gene>
<keyword evidence="3 6" id="KW-1133">Transmembrane helix</keyword>
<feature type="transmembrane region" description="Helical" evidence="6">
    <location>
        <begin position="227"/>
        <end position="245"/>
    </location>
</feature>
<dbReference type="GO" id="GO:0005506">
    <property type="term" value="F:iron ion binding"/>
    <property type="evidence" value="ECO:0007669"/>
    <property type="project" value="InterPro"/>
</dbReference>